<gene>
    <name evidence="3" type="ORF">JQS30_15630</name>
</gene>
<reference evidence="3" key="1">
    <citation type="submission" date="2021-02" db="EMBL/GenBank/DDBJ databases">
        <title>Natronoglycomyces albus gen. nov., sp. nov, a haloalkaliphilic actinobacterium from a soda solonchak soil.</title>
        <authorList>
            <person name="Sorokin D.Y."/>
            <person name="Khijniak T.V."/>
            <person name="Zakharycheva A.P."/>
            <person name="Boueva O.V."/>
            <person name="Ariskina E.V."/>
            <person name="Hahnke R.L."/>
            <person name="Bunk B."/>
            <person name="Sproer C."/>
            <person name="Schumann P."/>
            <person name="Evtushenko L.I."/>
            <person name="Kublanov I.V."/>
        </authorList>
    </citation>
    <scope>NUCLEOTIDE SEQUENCE</scope>
    <source>
        <strain evidence="3">DSM 106290</strain>
    </source>
</reference>
<dbReference type="PANTHER" id="PTHR43205">
    <property type="entry name" value="PROSTAGLANDIN REDUCTASE"/>
    <property type="match status" value="1"/>
</dbReference>
<keyword evidence="4" id="KW-1185">Reference proteome</keyword>
<dbReference type="InterPro" id="IPR041694">
    <property type="entry name" value="ADH_N_2"/>
</dbReference>
<dbReference type="InterPro" id="IPR020843">
    <property type="entry name" value="ER"/>
</dbReference>
<protein>
    <submittedName>
        <fullName evidence="3">NADP-dependent oxidoreductase</fullName>
    </submittedName>
</protein>
<keyword evidence="1" id="KW-0560">Oxidoreductase</keyword>
<dbReference type="EMBL" id="CP070496">
    <property type="protein sequence ID" value="QSB05164.1"/>
    <property type="molecule type" value="Genomic_DNA"/>
</dbReference>
<name>A0A895XIJ9_9ACTN</name>
<proteinExistence type="predicted"/>
<dbReference type="InterPro" id="IPR036291">
    <property type="entry name" value="NAD(P)-bd_dom_sf"/>
</dbReference>
<evidence type="ECO:0000313" key="3">
    <source>
        <dbReference type="EMBL" id="QSB05164.1"/>
    </source>
</evidence>
<evidence type="ECO:0000259" key="2">
    <source>
        <dbReference type="SMART" id="SM00829"/>
    </source>
</evidence>
<dbReference type="Pfam" id="PF00107">
    <property type="entry name" value="ADH_zinc_N"/>
    <property type="match status" value="1"/>
</dbReference>
<dbReference type="Pfam" id="PF16884">
    <property type="entry name" value="ADH_N_2"/>
    <property type="match status" value="1"/>
</dbReference>
<feature type="domain" description="Enoyl reductase (ER)" evidence="2">
    <location>
        <begin position="20"/>
        <end position="334"/>
    </location>
</feature>
<dbReference type="AlphaFoldDB" id="A0A895XIJ9"/>
<dbReference type="SUPFAM" id="SSF51735">
    <property type="entry name" value="NAD(P)-binding Rossmann-fold domains"/>
    <property type="match status" value="1"/>
</dbReference>
<dbReference type="PANTHER" id="PTHR43205:SF7">
    <property type="entry name" value="PROSTAGLANDIN REDUCTASE 1"/>
    <property type="match status" value="1"/>
</dbReference>
<dbReference type="RefSeq" id="WP_213171166.1">
    <property type="nucleotide sequence ID" value="NZ_CP070496.1"/>
</dbReference>
<dbReference type="InterPro" id="IPR011032">
    <property type="entry name" value="GroES-like_sf"/>
</dbReference>
<dbReference type="KEGG" id="nav:JQS30_15630"/>
<evidence type="ECO:0000256" key="1">
    <source>
        <dbReference type="ARBA" id="ARBA00023002"/>
    </source>
</evidence>
<dbReference type="Gene3D" id="3.90.180.10">
    <property type="entry name" value="Medium-chain alcohol dehydrogenases, catalytic domain"/>
    <property type="match status" value="1"/>
</dbReference>
<dbReference type="Gene3D" id="3.40.50.720">
    <property type="entry name" value="NAD(P)-binding Rossmann-like Domain"/>
    <property type="match status" value="1"/>
</dbReference>
<dbReference type="InterPro" id="IPR013149">
    <property type="entry name" value="ADH-like_C"/>
</dbReference>
<dbReference type="SMART" id="SM00829">
    <property type="entry name" value="PKS_ER"/>
    <property type="match status" value="1"/>
</dbReference>
<dbReference type="FunFam" id="3.40.50.720:FF:000121">
    <property type="entry name" value="Prostaglandin reductase 2"/>
    <property type="match status" value="1"/>
</dbReference>
<dbReference type="Proteomes" id="UP000662939">
    <property type="component" value="Chromosome"/>
</dbReference>
<sequence length="336" mass="35708">MSIESQGHEIRLASRPHGEASAENFQLVKTDIPQLQTGEVLVRNSWMSVDPYMRARMNDVPSYLPPFQIDQPLEGSAIGEVIASESPEVEVGTQVSHFAGWRSHAVVGASDVIPIDTSLARPEDYLGALGTTGLTAYIALKETAPVEKGDVVFISAAAGAVGSVAGQLARHLGAKTVIGSAGGPVKRQRLIDDFGFDVALDYRAAPIGEQLAQAAPDGIDVYVDNVGGDHLEAALDAIRINGRIALVGAISSYNATGSVPGPRDFARAISKRLSLRGMLVLDHMHRFPQFVQEVAPLIADGTWKVTETVVEGLENAPEAFLGVLRGDNTGKMLVRI</sequence>
<dbReference type="InterPro" id="IPR045010">
    <property type="entry name" value="MDR_fam"/>
</dbReference>
<evidence type="ECO:0000313" key="4">
    <source>
        <dbReference type="Proteomes" id="UP000662939"/>
    </source>
</evidence>
<organism evidence="3 4">
    <name type="scientific">Natronoglycomyces albus</name>
    <dbReference type="NCBI Taxonomy" id="2811108"/>
    <lineage>
        <taxon>Bacteria</taxon>
        <taxon>Bacillati</taxon>
        <taxon>Actinomycetota</taxon>
        <taxon>Actinomycetes</taxon>
        <taxon>Glycomycetales</taxon>
        <taxon>Glycomycetaceae</taxon>
        <taxon>Natronoglycomyces</taxon>
    </lineage>
</organism>
<dbReference type="SUPFAM" id="SSF50129">
    <property type="entry name" value="GroES-like"/>
    <property type="match status" value="2"/>
</dbReference>
<accession>A0A895XIJ9</accession>
<dbReference type="GO" id="GO:0016628">
    <property type="term" value="F:oxidoreductase activity, acting on the CH-CH group of donors, NAD or NADP as acceptor"/>
    <property type="evidence" value="ECO:0007669"/>
    <property type="project" value="InterPro"/>
</dbReference>
<dbReference type="CDD" id="cd05288">
    <property type="entry name" value="PGDH"/>
    <property type="match status" value="1"/>
</dbReference>